<dbReference type="EMBL" id="JAXIVS010000012">
    <property type="protein sequence ID" value="MDY7230812.1"/>
    <property type="molecule type" value="Genomic_DNA"/>
</dbReference>
<evidence type="ECO:0000313" key="6">
    <source>
        <dbReference type="EMBL" id="MDY7230812.1"/>
    </source>
</evidence>
<evidence type="ECO:0000256" key="2">
    <source>
        <dbReference type="ARBA" id="ARBA00022692"/>
    </source>
</evidence>
<dbReference type="PANTHER" id="PTHR30168:SF0">
    <property type="entry name" value="INNER MEMBRANE PROTEIN"/>
    <property type="match status" value="1"/>
</dbReference>
<keyword evidence="4 5" id="KW-0472">Membrane</keyword>
<dbReference type="SUPFAM" id="SSF55486">
    <property type="entry name" value="Metalloproteases ('zincins'), catalytic domain"/>
    <property type="match status" value="1"/>
</dbReference>
<keyword evidence="3 5" id="KW-1133">Transmembrane helix</keyword>
<dbReference type="RefSeq" id="WP_321549525.1">
    <property type="nucleotide sequence ID" value="NZ_JAXIVS010000012.1"/>
</dbReference>
<dbReference type="Pfam" id="PF04228">
    <property type="entry name" value="Zn_peptidase"/>
    <property type="match status" value="1"/>
</dbReference>
<gene>
    <name evidence="6" type="ORF">SYV04_30740</name>
</gene>
<accession>A0ABU5HCE2</accession>
<organism evidence="6 7">
    <name type="scientific">Hyalangium rubrum</name>
    <dbReference type="NCBI Taxonomy" id="3103134"/>
    <lineage>
        <taxon>Bacteria</taxon>
        <taxon>Pseudomonadati</taxon>
        <taxon>Myxococcota</taxon>
        <taxon>Myxococcia</taxon>
        <taxon>Myxococcales</taxon>
        <taxon>Cystobacterineae</taxon>
        <taxon>Archangiaceae</taxon>
        <taxon>Hyalangium</taxon>
    </lineage>
</organism>
<proteinExistence type="predicted"/>
<dbReference type="Proteomes" id="UP001291309">
    <property type="component" value="Unassembled WGS sequence"/>
</dbReference>
<evidence type="ECO:0000256" key="1">
    <source>
        <dbReference type="ARBA" id="ARBA00004167"/>
    </source>
</evidence>
<evidence type="ECO:0000256" key="5">
    <source>
        <dbReference type="SAM" id="Phobius"/>
    </source>
</evidence>
<sequence>MRWQGGRRSTNIEDRRGMRAGRPLAVGGGAAGLVTLVLVLLFGGSPSDYAPGDAAGPSGDVGIGGSGAPVDPAQEEFKQFVSVVLADTEDTWPGLLEPQGVRYIEPRMVLFSDAVESACGFQESAVGPFYCPLDQRVYLDLTFFNELDRRFGAPGDFAQAYVVAHEVGHHVQNLLGISERVHSLRGRMSQTEANALSVLQELQADCFAGIWAHHAQRQRQVLEQGDVEEGLAAASAIGDDTLQRRARGRVAPESFTHGSSAQRVAWFRRGLEQGTLEACDTFNAQASGQKRR</sequence>
<evidence type="ECO:0000256" key="4">
    <source>
        <dbReference type="ARBA" id="ARBA00023136"/>
    </source>
</evidence>
<keyword evidence="7" id="KW-1185">Reference proteome</keyword>
<feature type="transmembrane region" description="Helical" evidence="5">
    <location>
        <begin position="21"/>
        <end position="42"/>
    </location>
</feature>
<dbReference type="InterPro" id="IPR007343">
    <property type="entry name" value="Uncharacterised_pept_Zn_put"/>
</dbReference>
<evidence type="ECO:0000313" key="7">
    <source>
        <dbReference type="Proteomes" id="UP001291309"/>
    </source>
</evidence>
<reference evidence="6 7" key="1">
    <citation type="submission" date="2023-12" db="EMBL/GenBank/DDBJ databases">
        <title>the genome sequence of Hyalangium sp. s54d21.</title>
        <authorList>
            <person name="Zhang X."/>
        </authorList>
    </citation>
    <scope>NUCLEOTIDE SEQUENCE [LARGE SCALE GENOMIC DNA]</scope>
    <source>
        <strain evidence="7">s54d21</strain>
    </source>
</reference>
<comment type="subcellular location">
    <subcellularLocation>
        <location evidence="1">Membrane</location>
        <topology evidence="1">Single-pass membrane protein</topology>
    </subcellularLocation>
</comment>
<dbReference type="PANTHER" id="PTHR30168">
    <property type="entry name" value="PUTATIVE MEMBRANE PROTEIN YPFJ"/>
    <property type="match status" value="1"/>
</dbReference>
<name>A0ABU5HCE2_9BACT</name>
<comment type="caution">
    <text evidence="6">The sequence shown here is derived from an EMBL/GenBank/DDBJ whole genome shotgun (WGS) entry which is preliminary data.</text>
</comment>
<keyword evidence="2 5" id="KW-0812">Transmembrane</keyword>
<evidence type="ECO:0000256" key="3">
    <source>
        <dbReference type="ARBA" id="ARBA00022989"/>
    </source>
</evidence>
<protein>
    <submittedName>
        <fullName evidence="6">Neutral zinc metallopeptidase</fullName>
    </submittedName>
</protein>